<dbReference type="AlphaFoldDB" id="A0A3E0HBD2"/>
<dbReference type="InterPro" id="IPR017745">
    <property type="entry name" value="BcsE"/>
</dbReference>
<sequence length="530" mass="59535">MAFDIFRLLKPRRQDISPAILAPFSPCLMGIEGLPAEAAELRPGSLYVATLPRGHSTSALVIDTLASGLQQGSRVTICAAAPQHLVTPLNAFLNEHGQVNSTTLLRIDPLAINHPSRTIWDFLESLEAQKAHRSDCIIYVGASSLLATHHRAANKRQLGILHDWHRQHGCTGLFIAEDADQLWPTLLRHAKQLDGLAGLLIDDSRLTWRINHWHSSNAQINDARYGMGSRQDGRLFTLGLHQQPENNLRGGEDAHRVLSCWNPARFGQSTPVNWEIFDDIDELMTEVTQSAVAATVILDHRVAQHFSTLARQVHKLRIACGRRLKIVIHEVDASLSYQQEMQLYHTGATRLLRKDLEVSESFRVISSLKGQWFWRAIEPDFDQFFAEAQPNESVGYMTPVDFAITADEFMRVSANTNIDSVVVRLTLRSECPHLTALDAFRPDRPGVFITNDNQYLYLFLFACPASDVDALMGKLFHMEVGSLFAFYEIIVLQNEIGQVLEKIRYNAEFVGYTDYTDHLLSASLPPPESL</sequence>
<dbReference type="Pfam" id="PF10995">
    <property type="entry name" value="CBP_BcsE"/>
    <property type="match status" value="1"/>
</dbReference>
<gene>
    <name evidence="1" type="ORF">DFR26_0733</name>
</gene>
<comment type="caution">
    <text evidence="1">The sequence shown here is derived from an EMBL/GenBank/DDBJ whole genome shotgun (WGS) entry which is preliminary data.</text>
</comment>
<dbReference type="Proteomes" id="UP000256774">
    <property type="component" value="Unassembled WGS sequence"/>
</dbReference>
<protein>
    <submittedName>
        <fullName evidence="1">Cellulose biosynthesis protein BcsE</fullName>
    </submittedName>
</protein>
<dbReference type="GO" id="GO:0035438">
    <property type="term" value="F:cyclic-di-GMP binding"/>
    <property type="evidence" value="ECO:0007669"/>
    <property type="project" value="InterPro"/>
</dbReference>
<dbReference type="RefSeq" id="WP_116207560.1">
    <property type="nucleotide sequence ID" value="NZ_QUNR01000001.1"/>
</dbReference>
<evidence type="ECO:0000313" key="1">
    <source>
        <dbReference type="EMBL" id="REH40532.1"/>
    </source>
</evidence>
<dbReference type="EMBL" id="QUNR01000001">
    <property type="protein sequence ID" value="REH40532.1"/>
    <property type="molecule type" value="Genomic_DNA"/>
</dbReference>
<keyword evidence="2" id="KW-1185">Reference proteome</keyword>
<reference evidence="1 2" key="1">
    <citation type="submission" date="2018-08" db="EMBL/GenBank/DDBJ databases">
        <title>Genomic Encyclopedia of Type Strains, Phase IV (KMG-IV): sequencing the most valuable type-strain genomes for metagenomic binning, comparative biology and taxonomic classification.</title>
        <authorList>
            <person name="Goeker M."/>
        </authorList>
    </citation>
    <scope>NUCLEOTIDE SEQUENCE [LARGE SCALE GENOMIC DNA]</scope>
    <source>
        <strain evidence="1 2">DSM 26022</strain>
    </source>
</reference>
<proteinExistence type="predicted"/>
<name>A0A3E0HBD2_9GAMM</name>
<organism evidence="1 2">
    <name type="scientific">Paraperlucidibaca baekdonensis</name>
    <dbReference type="NCBI Taxonomy" id="748120"/>
    <lineage>
        <taxon>Bacteria</taxon>
        <taxon>Pseudomonadati</taxon>
        <taxon>Pseudomonadota</taxon>
        <taxon>Gammaproteobacteria</taxon>
        <taxon>Moraxellales</taxon>
        <taxon>Moraxellaceae</taxon>
        <taxon>Paraperlucidibaca</taxon>
    </lineage>
</organism>
<accession>A0A3E0HBD2</accession>
<dbReference type="OrthoDB" id="5840260at2"/>
<evidence type="ECO:0000313" key="2">
    <source>
        <dbReference type="Proteomes" id="UP000256774"/>
    </source>
</evidence>